<dbReference type="EMBL" id="VCGU01000458">
    <property type="protein sequence ID" value="TRY64260.1"/>
    <property type="molecule type" value="Genomic_DNA"/>
</dbReference>
<reference evidence="2 3" key="1">
    <citation type="journal article" date="2018" name="Nat. Ecol. Evol.">
        <title>Genomic signatures of mitonuclear coevolution across populations of Tigriopus californicus.</title>
        <authorList>
            <person name="Barreto F.S."/>
            <person name="Watson E.T."/>
            <person name="Lima T.G."/>
            <person name="Willett C.S."/>
            <person name="Edmands S."/>
            <person name="Li W."/>
            <person name="Burton R.S."/>
        </authorList>
    </citation>
    <scope>NUCLEOTIDE SEQUENCE [LARGE SCALE GENOMIC DNA]</scope>
    <source>
        <strain evidence="2 3">San Diego</strain>
    </source>
</reference>
<evidence type="ECO:0000256" key="1">
    <source>
        <dbReference type="SAM" id="Phobius"/>
    </source>
</evidence>
<proteinExistence type="predicted"/>
<name>A0A553NFN7_TIGCA</name>
<keyword evidence="1" id="KW-0812">Transmembrane</keyword>
<protein>
    <submittedName>
        <fullName evidence="2">Uncharacterized protein</fullName>
    </submittedName>
</protein>
<gene>
    <name evidence="2" type="ORF">TCAL_16621</name>
</gene>
<dbReference type="Proteomes" id="UP000318571">
    <property type="component" value="Chromosome 10"/>
</dbReference>
<evidence type="ECO:0000313" key="3">
    <source>
        <dbReference type="Proteomes" id="UP000318571"/>
    </source>
</evidence>
<organism evidence="2 3">
    <name type="scientific">Tigriopus californicus</name>
    <name type="common">Marine copepod</name>
    <dbReference type="NCBI Taxonomy" id="6832"/>
    <lineage>
        <taxon>Eukaryota</taxon>
        <taxon>Metazoa</taxon>
        <taxon>Ecdysozoa</taxon>
        <taxon>Arthropoda</taxon>
        <taxon>Crustacea</taxon>
        <taxon>Multicrustacea</taxon>
        <taxon>Hexanauplia</taxon>
        <taxon>Copepoda</taxon>
        <taxon>Harpacticoida</taxon>
        <taxon>Harpacticidae</taxon>
        <taxon>Tigriopus</taxon>
    </lineage>
</organism>
<sequence>MRNLIERAQSWEQKDVEFSRFLILAVQFSLFLLGQFYSSLHLLLCNGSVNLFHFQTRELVEDLFVLDPSVVANSVAKNTK</sequence>
<keyword evidence="3" id="KW-1185">Reference proteome</keyword>
<keyword evidence="1" id="KW-1133">Transmembrane helix</keyword>
<dbReference type="AlphaFoldDB" id="A0A553NFN7"/>
<evidence type="ECO:0000313" key="2">
    <source>
        <dbReference type="EMBL" id="TRY64260.1"/>
    </source>
</evidence>
<feature type="transmembrane region" description="Helical" evidence="1">
    <location>
        <begin position="21"/>
        <end position="44"/>
    </location>
</feature>
<comment type="caution">
    <text evidence="2">The sequence shown here is derived from an EMBL/GenBank/DDBJ whole genome shotgun (WGS) entry which is preliminary data.</text>
</comment>
<keyword evidence="1" id="KW-0472">Membrane</keyword>
<accession>A0A553NFN7</accession>